<keyword evidence="2" id="KW-1185">Reference proteome</keyword>
<sequence>MPDETSQNPAAGGADLEVTILDLTPDDDFDSVSEASGDYQADIYDKKHSISIFVKKHRKLESVKSSPEPSNENAATDASTTSSSTPTRTAISLPKLQLQTFSGNVVEWHSFYDIFKSTIHADTSLDPVQKFTYLRSMLQGEAADTIARLTLTDGNYCHAIDLLVERYGQTHQIIDAHTTALWTLAKHIGDVKSLRHFYDQMEIHVRGLQSLGKEENSYGELLVPMIRDKIPQNIRLQIAHKHGNSIWTLKQLRAAILQEINALSAGDPLQEVSSLTLEPVITAAFHTSTQSPRIQKLCPFCSGNHFASTCTVVRDTNRRLDIVKRDRLCFNCLDDDPTISEVIIRDVNKRQ</sequence>
<dbReference type="PANTHER" id="PTHR22954:SF3">
    <property type="entry name" value="PROTEIN CBG08539"/>
    <property type="match status" value="1"/>
</dbReference>
<proteinExistence type="predicted"/>
<dbReference type="Proteomes" id="UP000694865">
    <property type="component" value="Unplaced"/>
</dbReference>
<evidence type="ECO:0000313" key="2">
    <source>
        <dbReference type="Proteomes" id="UP000694865"/>
    </source>
</evidence>
<evidence type="ECO:0000313" key="3">
    <source>
        <dbReference type="RefSeq" id="XP_006823031.1"/>
    </source>
</evidence>
<evidence type="ECO:0000256" key="1">
    <source>
        <dbReference type="SAM" id="MobiDB-lite"/>
    </source>
</evidence>
<dbReference type="PANTHER" id="PTHR22954">
    <property type="entry name" value="RETROVIRAL PROTEASE-RELATED"/>
    <property type="match status" value="1"/>
</dbReference>
<name>A0ABM0MSP0_SACKO</name>
<gene>
    <name evidence="3" type="primary">LOC102803240</name>
</gene>
<dbReference type="GeneID" id="102803240"/>
<feature type="compositionally biased region" description="Low complexity" evidence="1">
    <location>
        <begin position="74"/>
        <end position="88"/>
    </location>
</feature>
<dbReference type="InterPro" id="IPR005312">
    <property type="entry name" value="DUF1759"/>
</dbReference>
<protein>
    <submittedName>
        <fullName evidence="3">Uncharacterized protein LOC102803240</fullName>
    </submittedName>
</protein>
<organism evidence="2 3">
    <name type="scientific">Saccoglossus kowalevskii</name>
    <name type="common">Acorn worm</name>
    <dbReference type="NCBI Taxonomy" id="10224"/>
    <lineage>
        <taxon>Eukaryota</taxon>
        <taxon>Metazoa</taxon>
        <taxon>Hemichordata</taxon>
        <taxon>Enteropneusta</taxon>
        <taxon>Harrimaniidae</taxon>
        <taxon>Saccoglossus</taxon>
    </lineage>
</organism>
<accession>A0ABM0MSP0</accession>
<dbReference type="RefSeq" id="XP_006823031.1">
    <property type="nucleotide sequence ID" value="XM_006822968.1"/>
</dbReference>
<feature type="region of interest" description="Disordered" evidence="1">
    <location>
        <begin position="61"/>
        <end position="88"/>
    </location>
</feature>
<dbReference type="Pfam" id="PF03564">
    <property type="entry name" value="DUF1759"/>
    <property type="match status" value="1"/>
</dbReference>
<feature type="compositionally biased region" description="Polar residues" evidence="1">
    <location>
        <begin position="63"/>
        <end position="73"/>
    </location>
</feature>
<reference evidence="3" key="1">
    <citation type="submission" date="2025-08" db="UniProtKB">
        <authorList>
            <consortium name="RefSeq"/>
        </authorList>
    </citation>
    <scope>IDENTIFICATION</scope>
    <source>
        <tissue evidence="3">Testes</tissue>
    </source>
</reference>